<feature type="transmembrane region" description="Helical" evidence="7">
    <location>
        <begin position="400"/>
        <end position="423"/>
    </location>
</feature>
<gene>
    <name evidence="10" type="ORF">SAMN02746065_10464</name>
</gene>
<accession>A0A1W2A3C3</accession>
<dbReference type="PANTHER" id="PTHR30489">
    <property type="entry name" value="LIPOPROTEIN-RELEASING SYSTEM TRANSMEMBRANE PROTEIN LOLE"/>
    <property type="match status" value="1"/>
</dbReference>
<sequence>MILYKKPCKPTKFSSIVENKSKYAPPVAVYIKLAWRNLFRNKRRTLLSVLAIGVGIAALIFVDALLIGWKDNMIHTATATFMGQGQVHHKGFLETLEVDKTIDHPGKKINKLKSNPDIQQITCRTRSFGMIASPGNVQSIIINGIDPETEKNMSKLDEAIIKGNFSGKNNGHNKMLIGKKLAEILEVTPGDKVTLTVAQAKTGNTAQEMFRIGGIFEFKVREMDTSMAFIDLHQSQKLLGINKDVHEIAFTFKDITLSTQVNHPVWSLLGYSDIETLSWLELMPELKAMLSWLNVSMLIMTIILFGIVAAGIVNTLFMSLYERMFEFGVLRAVGTRPGNLAFLIVLEAGSLAVISAVAGSVMGAILVYIFSKEGLDYSDTEFVNVAIIDRIYPVMASHQFMIYPLSLILFTMVIGLYPAIHAAKITPAKAMKK</sequence>
<evidence type="ECO:0000256" key="6">
    <source>
        <dbReference type="ARBA" id="ARBA00023136"/>
    </source>
</evidence>
<evidence type="ECO:0000256" key="1">
    <source>
        <dbReference type="ARBA" id="ARBA00004651"/>
    </source>
</evidence>
<evidence type="ECO:0000256" key="2">
    <source>
        <dbReference type="ARBA" id="ARBA00005236"/>
    </source>
</evidence>
<feature type="domain" description="ABC3 transporter permease C-terminal" evidence="8">
    <location>
        <begin position="299"/>
        <end position="427"/>
    </location>
</feature>
<keyword evidence="5 7" id="KW-1133">Transmembrane helix</keyword>
<feature type="domain" description="MacB-like periplasmic core" evidence="9">
    <location>
        <begin position="45"/>
        <end position="261"/>
    </location>
</feature>
<dbReference type="STRING" id="1121400.SAMN02746065_10464"/>
<dbReference type="Pfam" id="PF12704">
    <property type="entry name" value="MacB_PCD"/>
    <property type="match status" value="1"/>
</dbReference>
<feature type="transmembrane region" description="Helical" evidence="7">
    <location>
        <begin position="46"/>
        <end position="69"/>
    </location>
</feature>
<feature type="transmembrane region" description="Helical" evidence="7">
    <location>
        <begin position="340"/>
        <end position="370"/>
    </location>
</feature>
<dbReference type="AlphaFoldDB" id="A0A1W2A3C3"/>
<evidence type="ECO:0000259" key="8">
    <source>
        <dbReference type="Pfam" id="PF02687"/>
    </source>
</evidence>
<organism evidence="10 11">
    <name type="scientific">Desulfocicer vacuolatum DSM 3385</name>
    <dbReference type="NCBI Taxonomy" id="1121400"/>
    <lineage>
        <taxon>Bacteria</taxon>
        <taxon>Pseudomonadati</taxon>
        <taxon>Thermodesulfobacteriota</taxon>
        <taxon>Desulfobacteria</taxon>
        <taxon>Desulfobacterales</taxon>
        <taxon>Desulfobacteraceae</taxon>
        <taxon>Desulfocicer</taxon>
    </lineage>
</organism>
<evidence type="ECO:0000313" key="11">
    <source>
        <dbReference type="Proteomes" id="UP000192418"/>
    </source>
</evidence>
<dbReference type="GO" id="GO:0098797">
    <property type="term" value="C:plasma membrane protein complex"/>
    <property type="evidence" value="ECO:0007669"/>
    <property type="project" value="TreeGrafter"/>
</dbReference>
<keyword evidence="10" id="KW-0449">Lipoprotein</keyword>
<dbReference type="InterPro" id="IPR003838">
    <property type="entry name" value="ABC3_permease_C"/>
</dbReference>
<name>A0A1W2A3C3_9BACT</name>
<evidence type="ECO:0000256" key="3">
    <source>
        <dbReference type="ARBA" id="ARBA00022475"/>
    </source>
</evidence>
<feature type="transmembrane region" description="Helical" evidence="7">
    <location>
        <begin position="292"/>
        <end position="320"/>
    </location>
</feature>
<dbReference type="EMBL" id="FWXY01000004">
    <property type="protein sequence ID" value="SMC55164.1"/>
    <property type="molecule type" value="Genomic_DNA"/>
</dbReference>
<evidence type="ECO:0000256" key="5">
    <source>
        <dbReference type="ARBA" id="ARBA00022989"/>
    </source>
</evidence>
<keyword evidence="6 7" id="KW-0472">Membrane</keyword>
<dbReference type="Proteomes" id="UP000192418">
    <property type="component" value="Unassembled WGS sequence"/>
</dbReference>
<dbReference type="Pfam" id="PF02687">
    <property type="entry name" value="FtsX"/>
    <property type="match status" value="1"/>
</dbReference>
<keyword evidence="11" id="KW-1185">Reference proteome</keyword>
<evidence type="ECO:0000313" key="10">
    <source>
        <dbReference type="EMBL" id="SMC55164.1"/>
    </source>
</evidence>
<proteinExistence type="inferred from homology"/>
<dbReference type="InterPro" id="IPR025857">
    <property type="entry name" value="MacB_PCD"/>
</dbReference>
<dbReference type="GO" id="GO:0044874">
    <property type="term" value="P:lipoprotein localization to outer membrane"/>
    <property type="evidence" value="ECO:0007669"/>
    <property type="project" value="TreeGrafter"/>
</dbReference>
<dbReference type="InterPro" id="IPR051447">
    <property type="entry name" value="Lipoprotein-release_system"/>
</dbReference>
<evidence type="ECO:0000256" key="7">
    <source>
        <dbReference type="SAM" id="Phobius"/>
    </source>
</evidence>
<dbReference type="PANTHER" id="PTHR30489:SF0">
    <property type="entry name" value="LIPOPROTEIN-RELEASING SYSTEM TRANSMEMBRANE PROTEIN LOLE"/>
    <property type="match status" value="1"/>
</dbReference>
<evidence type="ECO:0000259" key="9">
    <source>
        <dbReference type="Pfam" id="PF12704"/>
    </source>
</evidence>
<keyword evidence="4 7" id="KW-0812">Transmembrane</keyword>
<protein>
    <submittedName>
        <fullName evidence="10">ABC-type transport system, involved in lipoprotein release, permease component</fullName>
    </submittedName>
</protein>
<comment type="subcellular location">
    <subcellularLocation>
        <location evidence="1">Cell membrane</location>
        <topology evidence="1">Multi-pass membrane protein</topology>
    </subcellularLocation>
</comment>
<comment type="similarity">
    <text evidence="2">Belongs to the ABC-4 integral membrane protein family. LolC/E subfamily.</text>
</comment>
<reference evidence="10 11" key="1">
    <citation type="submission" date="2017-04" db="EMBL/GenBank/DDBJ databases">
        <authorList>
            <person name="Afonso C.L."/>
            <person name="Miller P.J."/>
            <person name="Scott M.A."/>
            <person name="Spackman E."/>
            <person name="Goraichik I."/>
            <person name="Dimitrov K.M."/>
            <person name="Suarez D.L."/>
            <person name="Swayne D.E."/>
        </authorList>
    </citation>
    <scope>NUCLEOTIDE SEQUENCE [LARGE SCALE GENOMIC DNA]</scope>
    <source>
        <strain evidence="10 11">DSM 3385</strain>
    </source>
</reference>
<evidence type="ECO:0000256" key="4">
    <source>
        <dbReference type="ARBA" id="ARBA00022692"/>
    </source>
</evidence>
<keyword evidence="3" id="KW-1003">Cell membrane</keyword>